<accession>R4PVM5</accession>
<keyword evidence="3" id="KW-1185">Reference proteome</keyword>
<name>R4PVM5_9BACT</name>
<feature type="transmembrane region" description="Helical" evidence="1">
    <location>
        <begin position="12"/>
        <end position="35"/>
    </location>
</feature>
<proteinExistence type="predicted"/>
<keyword evidence="1" id="KW-0472">Membrane</keyword>
<dbReference type="EMBL" id="CP005957">
    <property type="protein sequence ID" value="AGL61792.1"/>
    <property type="molecule type" value="Genomic_DNA"/>
</dbReference>
<dbReference type="AlphaFoldDB" id="R4PVM5"/>
<keyword evidence="1" id="KW-0812">Transmembrane</keyword>
<evidence type="ECO:0000313" key="2">
    <source>
        <dbReference type="EMBL" id="AGL61792.1"/>
    </source>
</evidence>
<dbReference type="KEGG" id="saal:L336_0081"/>
<evidence type="ECO:0000313" key="3">
    <source>
        <dbReference type="Proteomes" id="UP000013893"/>
    </source>
</evidence>
<gene>
    <name evidence="2" type="ORF">L336_0081</name>
</gene>
<sequence>MSEMSNRYDQHGSAHVIIIVGLVVALVAALGVVFYQNFIVKQSTTQTNTVSNTTKSDEVKTTVVSKEYCATYEQLCFTMPDTWKVVDLGQPTDGRLSGEYKIDRLEIRNETGTKVLGLESGISGIGGVCSDEDKSPLSVMSVYTTKLTGYADEWSDDRAYAVRVVSKGIDGKYHAGMYLTTAKELTNLGETQNCGFGYTPLISGKKLDYGNGAHGQLSFSSVGFGGTSSLPKYDTKTAAFDSLNTSDMNKAYDILRSAHYK</sequence>
<evidence type="ECO:0000256" key="1">
    <source>
        <dbReference type="SAM" id="Phobius"/>
    </source>
</evidence>
<organism evidence="2 3">
    <name type="scientific">Candidatus Saccharimonas aalborgensis</name>
    <dbReference type="NCBI Taxonomy" id="1332188"/>
    <lineage>
        <taxon>Bacteria</taxon>
        <taxon>Candidatus Saccharimonadota</taxon>
        <taxon>Candidatus Saccharimonadia</taxon>
        <taxon>Candidatus Saccharimonadales</taxon>
        <taxon>Candidatus Saccharimonadaceae</taxon>
        <taxon>Candidatus Saccharimonas</taxon>
    </lineage>
</organism>
<dbReference type="STRING" id="1332188.L336_0081"/>
<reference evidence="2 3" key="1">
    <citation type="journal article" date="2013" name="Nat. Biotechnol.">
        <title>Genome sequences of rare, uncultured bacteria obtained by differential coverage binning of multiple metagenomes.</title>
        <authorList>
            <person name="Albertsen M."/>
            <person name="Hugenholtz P."/>
            <person name="Skarshewski A."/>
            <person name="Nielsen K.L."/>
            <person name="Tyson G.W."/>
            <person name="Nielsen P.H."/>
        </authorList>
    </citation>
    <scope>NUCLEOTIDE SEQUENCE [LARGE SCALE GENOMIC DNA]</scope>
    <source>
        <strain evidence="2">TM71</strain>
    </source>
</reference>
<dbReference type="Proteomes" id="UP000013893">
    <property type="component" value="Chromosome"/>
</dbReference>
<dbReference type="HOGENOM" id="CLU_1064310_0_0_0"/>
<protein>
    <submittedName>
        <fullName evidence="2">Uncharacterized protein</fullName>
    </submittedName>
</protein>
<keyword evidence="1" id="KW-1133">Transmembrane helix</keyword>